<dbReference type="Gene3D" id="3.30.420.240">
    <property type="match status" value="1"/>
</dbReference>
<protein>
    <submittedName>
        <fullName evidence="2">Uncharacterized protein</fullName>
    </submittedName>
</protein>
<sequence length="224" mass="25941">EVEAFACPDANLLGKRVFEEIEENDIDPRYVGVDPVGVGAGTVNELKRLGVRVRHLGGGNKAIPGLDTDVLWSETEPNLEGHMKAAGPAVVEAERFVDLRSQIWWRMREDLRLGRVAFPPDDELFSDLTIPTFGTRNGRIYVQSKEDIIRLLRRSPNKGDACCYGNWVRRRTPVRIKTERPMDSTENRDRGLERFLYRQNKRQLREQRELMKRLRAKARRMGRR</sequence>
<evidence type="ECO:0000256" key="1">
    <source>
        <dbReference type="SAM" id="Coils"/>
    </source>
</evidence>
<reference evidence="2" key="1">
    <citation type="journal article" date="2015" name="Nature">
        <title>Complex archaea that bridge the gap between prokaryotes and eukaryotes.</title>
        <authorList>
            <person name="Spang A."/>
            <person name="Saw J.H."/>
            <person name="Jorgensen S.L."/>
            <person name="Zaremba-Niedzwiedzka K."/>
            <person name="Martijn J."/>
            <person name="Lind A.E."/>
            <person name="van Eijk R."/>
            <person name="Schleper C."/>
            <person name="Guy L."/>
            <person name="Ettema T.J."/>
        </authorList>
    </citation>
    <scope>NUCLEOTIDE SEQUENCE</scope>
</reference>
<proteinExistence type="predicted"/>
<feature type="non-terminal residue" evidence="2">
    <location>
        <position position="1"/>
    </location>
</feature>
<feature type="coiled-coil region" evidence="1">
    <location>
        <begin position="197"/>
        <end position="224"/>
    </location>
</feature>
<gene>
    <name evidence="2" type="ORF">LCGC14_2666100</name>
</gene>
<comment type="caution">
    <text evidence="2">The sequence shown here is derived from an EMBL/GenBank/DDBJ whole genome shotgun (WGS) entry which is preliminary data.</text>
</comment>
<organism evidence="2">
    <name type="scientific">marine sediment metagenome</name>
    <dbReference type="NCBI Taxonomy" id="412755"/>
    <lineage>
        <taxon>unclassified sequences</taxon>
        <taxon>metagenomes</taxon>
        <taxon>ecological metagenomes</taxon>
    </lineage>
</organism>
<keyword evidence="1" id="KW-0175">Coiled coil</keyword>
<accession>A0A0F9ACV5</accession>
<dbReference type="AlphaFoldDB" id="A0A0F9ACV5"/>
<evidence type="ECO:0000313" key="2">
    <source>
        <dbReference type="EMBL" id="KKK96105.1"/>
    </source>
</evidence>
<name>A0A0F9ACV5_9ZZZZ</name>
<dbReference type="EMBL" id="LAZR01046623">
    <property type="protein sequence ID" value="KKK96105.1"/>
    <property type="molecule type" value="Genomic_DNA"/>
</dbReference>